<dbReference type="KEGG" id="nnu:109114839"/>
<dbReference type="RefSeq" id="XP_019053647.1">
    <property type="nucleotide sequence ID" value="XM_019198102.1"/>
</dbReference>
<dbReference type="Gene3D" id="3.40.50.150">
    <property type="entry name" value="Vaccinia Virus protein VP39"/>
    <property type="match status" value="1"/>
</dbReference>
<proteinExistence type="predicted"/>
<name>A0A1U8Q4V1_NELNU</name>
<dbReference type="AlphaFoldDB" id="A0A1U8Q4V1"/>
<dbReference type="InterPro" id="IPR029063">
    <property type="entry name" value="SAM-dependent_MTases_sf"/>
</dbReference>
<dbReference type="Proteomes" id="UP000189703">
    <property type="component" value="Unplaced"/>
</dbReference>
<gene>
    <name evidence="2" type="primary">LOC109114839</name>
</gene>
<organism evidence="1 2">
    <name type="scientific">Nelumbo nucifera</name>
    <name type="common">Sacred lotus</name>
    <dbReference type="NCBI Taxonomy" id="4432"/>
    <lineage>
        <taxon>Eukaryota</taxon>
        <taxon>Viridiplantae</taxon>
        <taxon>Streptophyta</taxon>
        <taxon>Embryophyta</taxon>
        <taxon>Tracheophyta</taxon>
        <taxon>Spermatophyta</taxon>
        <taxon>Magnoliopsida</taxon>
        <taxon>Proteales</taxon>
        <taxon>Nelumbonaceae</taxon>
        <taxon>Nelumbo</taxon>
    </lineage>
</organism>
<sequence length="162" mass="18381">MKPHPDVLHIHGKPMLLSELALALSVPQSRTTWYVLTPSSRLLLKDNPLNVSQLLLAVLDLVLVTPWHFLSGWFQGNGLATPFEATNGRAFWNYGEQDLSNNKMEHELTETQLLFEMLMMGLVTGRERSKQELGKLLVEAGFTHYKIIPILGLRSLIEVFPY</sequence>
<protein>
    <submittedName>
        <fullName evidence="2">Trans-resveratrol di-O-methyltransferase-like</fullName>
    </submittedName>
</protein>
<dbReference type="InParanoid" id="A0A1U8Q4V1"/>
<dbReference type="GeneID" id="109114839"/>
<keyword evidence="1" id="KW-1185">Reference proteome</keyword>
<dbReference type="SUPFAM" id="SSF53335">
    <property type="entry name" value="S-adenosyl-L-methionine-dependent methyltransferases"/>
    <property type="match status" value="1"/>
</dbReference>
<dbReference type="OrthoDB" id="2410195at2759"/>
<evidence type="ECO:0000313" key="1">
    <source>
        <dbReference type="Proteomes" id="UP000189703"/>
    </source>
</evidence>
<evidence type="ECO:0000313" key="2">
    <source>
        <dbReference type="RefSeq" id="XP_019053647.1"/>
    </source>
</evidence>
<accession>A0A1U8Q4V1</accession>
<reference evidence="2" key="1">
    <citation type="submission" date="2025-08" db="UniProtKB">
        <authorList>
            <consortium name="RefSeq"/>
        </authorList>
    </citation>
    <scope>IDENTIFICATION</scope>
</reference>